<comment type="subcellular location">
    <subcellularLocation>
        <location evidence="4">Secreted</location>
    </subcellularLocation>
</comment>
<sequence length="108" mass="12733">LHIYLVSNTVITLLALFHGAFSCCTEISNGIPRRILQRVEKFEIQKADGLCHLEAIILHVKGRKFCVSPRVHQLVENWMKIKHKNLRNKPHDRKQRIIKFIKKKENKQ</sequence>
<evidence type="ECO:0000256" key="4">
    <source>
        <dbReference type="RuleBase" id="RU361150"/>
    </source>
</evidence>
<evidence type="ECO:0000259" key="5">
    <source>
        <dbReference type="SMART" id="SM00199"/>
    </source>
</evidence>
<evidence type="ECO:0000256" key="2">
    <source>
        <dbReference type="ARBA" id="ARBA00022514"/>
    </source>
</evidence>
<reference evidence="6 7" key="1">
    <citation type="submission" date="2019-09" db="EMBL/GenBank/DDBJ databases">
        <title>Bird 10,000 Genomes (B10K) Project - Family phase.</title>
        <authorList>
            <person name="Zhang G."/>
        </authorList>
    </citation>
    <scope>NUCLEOTIDE SEQUENCE [LARGE SCALE GENOMIC DNA]</scope>
    <source>
        <strain evidence="6">B10K-DU-001-55</strain>
        <tissue evidence="6">Muscle</tissue>
    </source>
</reference>
<dbReference type="AlphaFoldDB" id="A0A7L2AD42"/>
<evidence type="ECO:0000313" key="7">
    <source>
        <dbReference type="Proteomes" id="UP000590868"/>
    </source>
</evidence>
<keyword evidence="2 4" id="KW-0202">Cytokine</keyword>
<feature type="non-terminal residue" evidence="6">
    <location>
        <position position="108"/>
    </location>
</feature>
<dbReference type="Pfam" id="PF00048">
    <property type="entry name" value="IL8"/>
    <property type="match status" value="1"/>
</dbReference>
<dbReference type="SMART" id="SM00199">
    <property type="entry name" value="SCY"/>
    <property type="match status" value="1"/>
</dbReference>
<keyword evidence="4" id="KW-0964">Secreted</keyword>
<proteinExistence type="inferred from homology"/>
<dbReference type="Proteomes" id="UP000590868">
    <property type="component" value="Unassembled WGS sequence"/>
</dbReference>
<feature type="signal peptide" evidence="4">
    <location>
        <begin position="1"/>
        <end position="22"/>
    </location>
</feature>
<feature type="domain" description="Chemokine interleukin-8-like" evidence="5">
    <location>
        <begin position="20"/>
        <end position="82"/>
    </location>
</feature>
<dbReference type="EMBL" id="VXBZ01000550">
    <property type="protein sequence ID" value="NXP43948.1"/>
    <property type="molecule type" value="Genomic_DNA"/>
</dbReference>
<name>A0A7L2AD42_9GRUI</name>
<feature type="non-terminal residue" evidence="6">
    <location>
        <position position="1"/>
    </location>
</feature>
<protein>
    <recommendedName>
        <fullName evidence="4">C-C motif chemokine</fullName>
    </recommendedName>
</protein>
<keyword evidence="7" id="KW-1185">Reference proteome</keyword>
<dbReference type="SUPFAM" id="SSF54117">
    <property type="entry name" value="Interleukin 8-like chemokines"/>
    <property type="match status" value="1"/>
</dbReference>
<dbReference type="PROSITE" id="PS00472">
    <property type="entry name" value="SMALL_CYTOKINES_CC"/>
    <property type="match status" value="1"/>
</dbReference>
<comment type="similarity">
    <text evidence="1 4">Belongs to the intercrine beta (chemokine CC) family.</text>
</comment>
<dbReference type="GO" id="GO:0006955">
    <property type="term" value="P:immune response"/>
    <property type="evidence" value="ECO:0007669"/>
    <property type="project" value="InterPro"/>
</dbReference>
<dbReference type="InterPro" id="IPR001811">
    <property type="entry name" value="Chemokine_IL8-like_dom"/>
</dbReference>
<dbReference type="OrthoDB" id="9072103at2759"/>
<accession>A0A7L2AD42</accession>
<keyword evidence="3" id="KW-1015">Disulfide bond</keyword>
<feature type="chain" id="PRO_5029941311" description="C-C motif chemokine" evidence="4">
    <location>
        <begin position="23"/>
        <end position="108"/>
    </location>
</feature>
<keyword evidence="4" id="KW-0732">Signal</keyword>
<evidence type="ECO:0000256" key="3">
    <source>
        <dbReference type="ARBA" id="ARBA00023157"/>
    </source>
</evidence>
<evidence type="ECO:0000256" key="1">
    <source>
        <dbReference type="ARBA" id="ARBA00010868"/>
    </source>
</evidence>
<dbReference type="InterPro" id="IPR000827">
    <property type="entry name" value="Chemokine_CC_CS"/>
</dbReference>
<evidence type="ECO:0000313" key="6">
    <source>
        <dbReference type="EMBL" id="NXP43948.1"/>
    </source>
</evidence>
<keyword evidence="4" id="KW-0145">Chemotaxis</keyword>
<organism evidence="6 7">
    <name type="scientific">Heliornis fulica</name>
    <name type="common">sungrebe</name>
    <dbReference type="NCBI Taxonomy" id="54369"/>
    <lineage>
        <taxon>Eukaryota</taxon>
        <taxon>Metazoa</taxon>
        <taxon>Chordata</taxon>
        <taxon>Craniata</taxon>
        <taxon>Vertebrata</taxon>
        <taxon>Euteleostomi</taxon>
        <taxon>Archelosauria</taxon>
        <taxon>Archosauria</taxon>
        <taxon>Dinosauria</taxon>
        <taxon>Saurischia</taxon>
        <taxon>Theropoda</taxon>
        <taxon>Coelurosauria</taxon>
        <taxon>Aves</taxon>
        <taxon>Neognathae</taxon>
        <taxon>Neoaves</taxon>
        <taxon>Gruiformes</taxon>
        <taxon>Heliornithidae</taxon>
        <taxon>Heliornis</taxon>
    </lineage>
</organism>
<dbReference type="Gene3D" id="2.40.50.40">
    <property type="match status" value="1"/>
</dbReference>
<gene>
    <name evidence="6" type="primary">Ccl28</name>
    <name evidence="6" type="ORF">HELFUL_R14725</name>
</gene>
<dbReference type="GO" id="GO:0008009">
    <property type="term" value="F:chemokine activity"/>
    <property type="evidence" value="ECO:0007669"/>
    <property type="project" value="InterPro"/>
</dbReference>
<dbReference type="GO" id="GO:0005615">
    <property type="term" value="C:extracellular space"/>
    <property type="evidence" value="ECO:0007669"/>
    <property type="project" value="UniProtKB-KW"/>
</dbReference>
<comment type="caution">
    <text evidence="6">The sequence shown here is derived from an EMBL/GenBank/DDBJ whole genome shotgun (WGS) entry which is preliminary data.</text>
</comment>
<dbReference type="InterPro" id="IPR036048">
    <property type="entry name" value="Interleukin_8-like_sf"/>
</dbReference>